<organism evidence="7 8">
    <name type="scientific">Dioszegia hungarica</name>
    <dbReference type="NCBI Taxonomy" id="4972"/>
    <lineage>
        <taxon>Eukaryota</taxon>
        <taxon>Fungi</taxon>
        <taxon>Dikarya</taxon>
        <taxon>Basidiomycota</taxon>
        <taxon>Agaricomycotina</taxon>
        <taxon>Tremellomycetes</taxon>
        <taxon>Tremellales</taxon>
        <taxon>Bulleribasidiaceae</taxon>
        <taxon>Dioszegia</taxon>
    </lineage>
</organism>
<feature type="compositionally biased region" description="Pro residues" evidence="5">
    <location>
        <begin position="71"/>
        <end position="80"/>
    </location>
</feature>
<dbReference type="Pfam" id="PF01753">
    <property type="entry name" value="zf-MYND"/>
    <property type="match status" value="1"/>
</dbReference>
<accession>A0AA38HHG5</accession>
<feature type="compositionally biased region" description="Basic and acidic residues" evidence="5">
    <location>
        <begin position="91"/>
        <end position="103"/>
    </location>
</feature>
<gene>
    <name evidence="7" type="ORF">MKK02DRAFT_39561</name>
</gene>
<evidence type="ECO:0000259" key="6">
    <source>
        <dbReference type="PROSITE" id="PS50865"/>
    </source>
</evidence>
<comment type="caution">
    <text evidence="7">The sequence shown here is derived from an EMBL/GenBank/DDBJ whole genome shotgun (WGS) entry which is preliminary data.</text>
</comment>
<reference evidence="7" key="1">
    <citation type="journal article" date="2022" name="G3 (Bethesda)">
        <title>High quality genome of the basidiomycete yeast Dioszegia hungarica PDD-24b-2 isolated from cloud water.</title>
        <authorList>
            <person name="Jarrige D."/>
            <person name="Haridas S."/>
            <person name="Bleykasten-Grosshans C."/>
            <person name="Joly M."/>
            <person name="Nadalig T."/>
            <person name="Sancelme M."/>
            <person name="Vuilleumier S."/>
            <person name="Grigoriev I.V."/>
            <person name="Amato P."/>
            <person name="Bringel F."/>
        </authorList>
    </citation>
    <scope>NUCLEOTIDE SEQUENCE</scope>
    <source>
        <strain evidence="7">PDD-24b-2</strain>
    </source>
</reference>
<evidence type="ECO:0000256" key="1">
    <source>
        <dbReference type="ARBA" id="ARBA00022723"/>
    </source>
</evidence>
<keyword evidence="1" id="KW-0479">Metal-binding</keyword>
<dbReference type="RefSeq" id="XP_052949041.1">
    <property type="nucleotide sequence ID" value="XM_053090657.1"/>
</dbReference>
<dbReference type="GO" id="GO:0008270">
    <property type="term" value="F:zinc ion binding"/>
    <property type="evidence" value="ECO:0007669"/>
    <property type="project" value="UniProtKB-KW"/>
</dbReference>
<evidence type="ECO:0000313" key="7">
    <source>
        <dbReference type="EMBL" id="KAI9639264.1"/>
    </source>
</evidence>
<dbReference type="AlphaFoldDB" id="A0AA38HHG5"/>
<evidence type="ECO:0000313" key="8">
    <source>
        <dbReference type="Proteomes" id="UP001164286"/>
    </source>
</evidence>
<dbReference type="PROSITE" id="PS01360">
    <property type="entry name" value="ZF_MYND_1"/>
    <property type="match status" value="1"/>
</dbReference>
<dbReference type="PROSITE" id="PS50865">
    <property type="entry name" value="ZF_MYND_2"/>
    <property type="match status" value="1"/>
</dbReference>
<dbReference type="EMBL" id="JAKWFO010000001">
    <property type="protein sequence ID" value="KAI9639264.1"/>
    <property type="molecule type" value="Genomic_DNA"/>
</dbReference>
<proteinExistence type="predicted"/>
<dbReference type="InterPro" id="IPR002893">
    <property type="entry name" value="Znf_MYND"/>
</dbReference>
<dbReference type="SUPFAM" id="SSF144232">
    <property type="entry name" value="HIT/MYND zinc finger-like"/>
    <property type="match status" value="1"/>
</dbReference>
<keyword evidence="8" id="KW-1185">Reference proteome</keyword>
<evidence type="ECO:0000256" key="2">
    <source>
        <dbReference type="ARBA" id="ARBA00022771"/>
    </source>
</evidence>
<feature type="region of interest" description="Disordered" evidence="5">
    <location>
        <begin position="65"/>
        <end position="103"/>
    </location>
</feature>
<feature type="domain" description="MYND-type" evidence="6">
    <location>
        <begin position="16"/>
        <end position="58"/>
    </location>
</feature>
<name>A0AA38HHG5_9TREE</name>
<evidence type="ECO:0000256" key="5">
    <source>
        <dbReference type="SAM" id="MobiDB-lite"/>
    </source>
</evidence>
<evidence type="ECO:0000256" key="3">
    <source>
        <dbReference type="ARBA" id="ARBA00022833"/>
    </source>
</evidence>
<keyword evidence="2 4" id="KW-0863">Zinc-finger</keyword>
<dbReference type="GeneID" id="77729862"/>
<dbReference type="Proteomes" id="UP001164286">
    <property type="component" value="Unassembled WGS sequence"/>
</dbReference>
<dbReference type="Gene3D" id="6.10.140.2220">
    <property type="match status" value="1"/>
</dbReference>
<keyword evidence="3" id="KW-0862">Zinc</keyword>
<sequence>MPAGLKSTIASPDDTCTGCKKSQAELGVPLKICAGCKTALYCSKKCQEAERKGHGSDCQAIRVGASSLSGPTPPPVPAAPPLSSINLTADRPSRPLDARDTPLPEGKRQIWIASNMAKLQRDGQELIIEDILRKRRQKKWYDAQALACRVRAWSEPQIYLLAGYFRRETYLSVLPRAEVIRQLIDCFRLRISDEYVFNAQLIGVYGQEDPTPFFVDFMDKVERSGTLPEWWTVENRREAELLSQDETGGNCIRYRVGPGGLISNHGGDVVMALKLRGLAAKVYGPGVHAD</sequence>
<evidence type="ECO:0000256" key="4">
    <source>
        <dbReference type="PROSITE-ProRule" id="PRU00134"/>
    </source>
</evidence>
<protein>
    <recommendedName>
        <fullName evidence="6">MYND-type domain-containing protein</fullName>
    </recommendedName>
</protein>